<dbReference type="SUPFAM" id="SSF52799">
    <property type="entry name" value="(Phosphotyrosine protein) phosphatases II"/>
    <property type="match status" value="1"/>
</dbReference>
<sequence>MCTPGTTEPYGALLSPRDQSTQEYLQNASNLLTPEQLHKRALDDAVLQAEFYETPMNFVDPKEYNIPGVVRKNRYKTILPNTHSRVCLKTKEEGDFLSTYVNANYLK</sequence>
<dbReference type="EC" id="3.1.3.48" evidence="1"/>
<dbReference type="EMBL" id="JAFHDT010000693">
    <property type="protein sequence ID" value="KAI7789295.1"/>
    <property type="molecule type" value="Genomic_DNA"/>
</dbReference>
<feature type="non-terminal residue" evidence="5">
    <location>
        <position position="107"/>
    </location>
</feature>
<protein>
    <recommendedName>
        <fullName evidence="1">protein-tyrosine-phosphatase</fullName>
        <ecNumber evidence="1">3.1.3.48</ecNumber>
    </recommendedName>
</protein>
<dbReference type="PANTHER" id="PTHR46198:SF1">
    <property type="entry name" value="TYROSINE-PROTEIN PHOSPHATASE NON-RECEPTOR TYPE 5"/>
    <property type="match status" value="1"/>
</dbReference>
<dbReference type="InterPro" id="IPR000242">
    <property type="entry name" value="PTP_cat"/>
</dbReference>
<evidence type="ECO:0000313" key="6">
    <source>
        <dbReference type="Proteomes" id="UP001059041"/>
    </source>
</evidence>
<dbReference type="PANTHER" id="PTHR46198">
    <property type="entry name" value="PROTEIN-TYROSINE-PHOSPHATASE"/>
    <property type="match status" value="1"/>
</dbReference>
<evidence type="ECO:0000256" key="1">
    <source>
        <dbReference type="ARBA" id="ARBA00013064"/>
    </source>
</evidence>
<proteinExistence type="predicted"/>
<dbReference type="InterPro" id="IPR029021">
    <property type="entry name" value="Prot-tyrosine_phosphatase-like"/>
</dbReference>
<keyword evidence="2" id="KW-0378">Hydrolase</keyword>
<evidence type="ECO:0000256" key="3">
    <source>
        <dbReference type="ARBA" id="ARBA00022912"/>
    </source>
</evidence>
<gene>
    <name evidence="5" type="ORF">IRJ41_009017</name>
</gene>
<dbReference type="InterPro" id="IPR008356">
    <property type="entry name" value="Tyr_Pase_KIM-con"/>
</dbReference>
<accession>A0A9W7T2K4</accession>
<dbReference type="PRINTS" id="PR01778">
    <property type="entry name" value="KIMPTPASE"/>
</dbReference>
<keyword evidence="3" id="KW-0904">Protein phosphatase</keyword>
<organism evidence="5 6">
    <name type="scientific">Triplophysa rosa</name>
    <name type="common">Cave loach</name>
    <dbReference type="NCBI Taxonomy" id="992332"/>
    <lineage>
        <taxon>Eukaryota</taxon>
        <taxon>Metazoa</taxon>
        <taxon>Chordata</taxon>
        <taxon>Craniata</taxon>
        <taxon>Vertebrata</taxon>
        <taxon>Euteleostomi</taxon>
        <taxon>Actinopterygii</taxon>
        <taxon>Neopterygii</taxon>
        <taxon>Teleostei</taxon>
        <taxon>Ostariophysi</taxon>
        <taxon>Cypriniformes</taxon>
        <taxon>Nemacheilidae</taxon>
        <taxon>Triplophysa</taxon>
    </lineage>
</organism>
<dbReference type="GO" id="GO:0005886">
    <property type="term" value="C:plasma membrane"/>
    <property type="evidence" value="ECO:0007669"/>
    <property type="project" value="TreeGrafter"/>
</dbReference>
<dbReference type="Pfam" id="PF00102">
    <property type="entry name" value="Y_phosphatase"/>
    <property type="match status" value="1"/>
</dbReference>
<comment type="caution">
    <text evidence="5">The sequence shown here is derived from an EMBL/GenBank/DDBJ whole genome shotgun (WGS) entry which is preliminary data.</text>
</comment>
<dbReference type="Gene3D" id="3.90.190.10">
    <property type="entry name" value="Protein tyrosine phosphatase superfamily"/>
    <property type="match status" value="1"/>
</dbReference>
<dbReference type="GO" id="GO:0030054">
    <property type="term" value="C:cell junction"/>
    <property type="evidence" value="ECO:0007669"/>
    <property type="project" value="TreeGrafter"/>
</dbReference>
<evidence type="ECO:0000259" key="4">
    <source>
        <dbReference type="Pfam" id="PF00102"/>
    </source>
</evidence>
<evidence type="ECO:0000313" key="5">
    <source>
        <dbReference type="EMBL" id="KAI7789295.1"/>
    </source>
</evidence>
<dbReference type="GO" id="GO:0019901">
    <property type="term" value="F:protein kinase binding"/>
    <property type="evidence" value="ECO:0007669"/>
    <property type="project" value="TreeGrafter"/>
</dbReference>
<dbReference type="AlphaFoldDB" id="A0A9W7T2K4"/>
<dbReference type="GO" id="GO:0007165">
    <property type="term" value="P:signal transduction"/>
    <property type="evidence" value="ECO:0007669"/>
    <property type="project" value="TreeGrafter"/>
</dbReference>
<feature type="domain" description="Tyrosine-protein phosphatase" evidence="4">
    <location>
        <begin position="71"/>
        <end position="106"/>
    </location>
</feature>
<keyword evidence="6" id="KW-1185">Reference proteome</keyword>
<dbReference type="GO" id="GO:0004725">
    <property type="term" value="F:protein tyrosine phosphatase activity"/>
    <property type="evidence" value="ECO:0007669"/>
    <property type="project" value="UniProtKB-EC"/>
</dbReference>
<dbReference type="Proteomes" id="UP001059041">
    <property type="component" value="Unassembled WGS sequence"/>
</dbReference>
<evidence type="ECO:0000256" key="2">
    <source>
        <dbReference type="ARBA" id="ARBA00022801"/>
    </source>
</evidence>
<reference evidence="5" key="1">
    <citation type="submission" date="2021-02" db="EMBL/GenBank/DDBJ databases">
        <title>Comparative genomics reveals that relaxation of natural selection precedes convergent phenotypic evolution of cavefish.</title>
        <authorList>
            <person name="Peng Z."/>
        </authorList>
    </citation>
    <scope>NUCLEOTIDE SEQUENCE</scope>
    <source>
        <tissue evidence="5">Muscle</tissue>
    </source>
</reference>
<name>A0A9W7T2K4_TRIRA</name>
<dbReference type="GO" id="GO:0005829">
    <property type="term" value="C:cytosol"/>
    <property type="evidence" value="ECO:0007669"/>
    <property type="project" value="TreeGrafter"/>
</dbReference>